<evidence type="ECO:0000313" key="1">
    <source>
        <dbReference type="EMBL" id="AXY01261.1"/>
    </source>
</evidence>
<organism evidence="1 2">
    <name type="scientific">Vibrio alfacsensis</name>
    <dbReference type="NCBI Taxonomy" id="1074311"/>
    <lineage>
        <taxon>Bacteria</taxon>
        <taxon>Pseudomonadati</taxon>
        <taxon>Pseudomonadota</taxon>
        <taxon>Gammaproteobacteria</taxon>
        <taxon>Vibrionales</taxon>
        <taxon>Vibrionaceae</taxon>
        <taxon>Vibrio</taxon>
    </lineage>
</organism>
<dbReference type="EMBL" id="CP032093">
    <property type="protein sequence ID" value="AXY01261.1"/>
    <property type="molecule type" value="Genomic_DNA"/>
</dbReference>
<name>A0ABM6YUI7_9VIBR</name>
<gene>
    <name evidence="1" type="ORF">D1115_08790</name>
</gene>
<dbReference type="Proteomes" id="UP000262832">
    <property type="component" value="Chromosome I"/>
</dbReference>
<sequence length="70" mass="7734">MPTNAALSGEQRTTKLNKTTLNTAPQFATKTAQRCESVLNALLIKWFPQARDSNKPLNLPQRTSLVFTGC</sequence>
<accession>A0ABM6YUI7</accession>
<proteinExistence type="predicted"/>
<protein>
    <submittedName>
        <fullName evidence="1">Uncharacterized protein</fullName>
    </submittedName>
</protein>
<reference evidence="1 2" key="1">
    <citation type="submission" date="2018-08" db="EMBL/GenBank/DDBJ databases">
        <title>Genomic taxonomy of the Vibrionaceae family.</title>
        <authorList>
            <person name="Gomez-Gil B."/>
            <person name="Tanaka M."/>
            <person name="Sawabe T."/>
            <person name="Enciso-Ibarra K."/>
        </authorList>
    </citation>
    <scope>NUCLEOTIDE SEQUENCE [LARGE SCALE GENOMIC DNA]</scope>
    <source>
        <strain evidence="1 2">CAIM 1831</strain>
    </source>
</reference>
<keyword evidence="2" id="KW-1185">Reference proteome</keyword>
<evidence type="ECO:0000313" key="2">
    <source>
        <dbReference type="Proteomes" id="UP000262832"/>
    </source>
</evidence>